<dbReference type="PANTHER" id="PTHR44757:SF2">
    <property type="entry name" value="BIOFILM ARCHITECTURE MAINTENANCE PROTEIN MBAA"/>
    <property type="match status" value="1"/>
</dbReference>
<evidence type="ECO:0000259" key="1">
    <source>
        <dbReference type="PROSITE" id="PS50112"/>
    </source>
</evidence>
<evidence type="ECO:0000259" key="2">
    <source>
        <dbReference type="PROSITE" id="PS50113"/>
    </source>
</evidence>
<evidence type="ECO:0000259" key="3">
    <source>
        <dbReference type="PROSITE" id="PS50883"/>
    </source>
</evidence>
<dbReference type="SMART" id="SM00267">
    <property type="entry name" value="GGDEF"/>
    <property type="match status" value="1"/>
</dbReference>
<evidence type="ECO:0000313" key="6">
    <source>
        <dbReference type="Proteomes" id="UP000680348"/>
    </source>
</evidence>
<name>A0A942E3S1_9HYPH</name>
<reference evidence="5" key="1">
    <citation type="submission" date="2021-04" db="EMBL/GenBank/DDBJ databases">
        <title>Pseudaminobacter soli sp. nov., isolated from paddy soil contaminated by heavy metals.</title>
        <authorList>
            <person name="Zhang K."/>
        </authorList>
    </citation>
    <scope>NUCLEOTIDE SEQUENCE</scope>
    <source>
        <strain evidence="5">19-2017</strain>
    </source>
</reference>
<dbReference type="SUPFAM" id="SSF55785">
    <property type="entry name" value="PYP-like sensor domain (PAS domain)"/>
    <property type="match status" value="3"/>
</dbReference>
<dbReference type="InterPro" id="IPR035965">
    <property type="entry name" value="PAS-like_dom_sf"/>
</dbReference>
<dbReference type="InterPro" id="IPR000014">
    <property type="entry name" value="PAS"/>
</dbReference>
<dbReference type="Gene3D" id="3.30.70.270">
    <property type="match status" value="1"/>
</dbReference>
<evidence type="ECO:0000313" key="5">
    <source>
        <dbReference type="EMBL" id="MBS3652588.1"/>
    </source>
</evidence>
<protein>
    <submittedName>
        <fullName evidence="5">EAL domain-containing protein</fullName>
    </submittedName>
</protein>
<dbReference type="AlphaFoldDB" id="A0A942E3S1"/>
<dbReference type="CDD" id="cd00130">
    <property type="entry name" value="PAS"/>
    <property type="match status" value="2"/>
</dbReference>
<dbReference type="Gene3D" id="3.20.20.450">
    <property type="entry name" value="EAL domain"/>
    <property type="match status" value="1"/>
</dbReference>
<dbReference type="SUPFAM" id="SSF55073">
    <property type="entry name" value="Nucleotide cyclase"/>
    <property type="match status" value="1"/>
</dbReference>
<dbReference type="Gene3D" id="2.10.70.100">
    <property type="match status" value="1"/>
</dbReference>
<feature type="domain" description="PAC" evidence="2">
    <location>
        <begin position="238"/>
        <end position="291"/>
    </location>
</feature>
<dbReference type="Proteomes" id="UP000680348">
    <property type="component" value="Unassembled WGS sequence"/>
</dbReference>
<dbReference type="InterPro" id="IPR001610">
    <property type="entry name" value="PAC"/>
</dbReference>
<dbReference type="InterPro" id="IPR035919">
    <property type="entry name" value="EAL_sf"/>
</dbReference>
<feature type="domain" description="PAC" evidence="2">
    <location>
        <begin position="110"/>
        <end position="162"/>
    </location>
</feature>
<dbReference type="CDD" id="cd01948">
    <property type="entry name" value="EAL"/>
    <property type="match status" value="1"/>
</dbReference>
<dbReference type="SMART" id="SM00091">
    <property type="entry name" value="PAS"/>
    <property type="match status" value="3"/>
</dbReference>
<feature type="domain" description="PAS" evidence="1">
    <location>
        <begin position="163"/>
        <end position="235"/>
    </location>
</feature>
<dbReference type="InterPro" id="IPR000700">
    <property type="entry name" value="PAS-assoc_C"/>
</dbReference>
<dbReference type="FunFam" id="3.30.70.270:FF:000001">
    <property type="entry name" value="Diguanylate cyclase domain protein"/>
    <property type="match status" value="1"/>
</dbReference>
<comment type="caution">
    <text evidence="5">The sequence shown here is derived from an EMBL/GenBank/DDBJ whole genome shotgun (WGS) entry which is preliminary data.</text>
</comment>
<feature type="domain" description="PAC" evidence="2">
    <location>
        <begin position="362"/>
        <end position="409"/>
    </location>
</feature>
<dbReference type="InterPro" id="IPR052155">
    <property type="entry name" value="Biofilm_reg_signaling"/>
</dbReference>
<dbReference type="PROSITE" id="PS50113">
    <property type="entry name" value="PAC"/>
    <property type="match status" value="3"/>
</dbReference>
<dbReference type="InterPro" id="IPR043128">
    <property type="entry name" value="Rev_trsase/Diguanyl_cyclase"/>
</dbReference>
<dbReference type="Pfam" id="PF08447">
    <property type="entry name" value="PAS_3"/>
    <property type="match status" value="2"/>
</dbReference>
<dbReference type="SMART" id="SM00086">
    <property type="entry name" value="PAC"/>
    <property type="match status" value="3"/>
</dbReference>
<dbReference type="InterPro" id="IPR013655">
    <property type="entry name" value="PAS_fold_3"/>
</dbReference>
<dbReference type="CDD" id="cd01949">
    <property type="entry name" value="GGDEF"/>
    <property type="match status" value="1"/>
</dbReference>
<dbReference type="NCBIfam" id="TIGR00229">
    <property type="entry name" value="sensory_box"/>
    <property type="match status" value="2"/>
</dbReference>
<feature type="domain" description="GGDEF" evidence="4">
    <location>
        <begin position="441"/>
        <end position="574"/>
    </location>
</feature>
<dbReference type="InterPro" id="IPR001633">
    <property type="entry name" value="EAL_dom"/>
</dbReference>
<organism evidence="5 6">
    <name type="scientific">Pseudaminobacter soli</name>
    <name type="common">ex Zhang et al. 2022</name>
    <dbReference type="NCBI Taxonomy" id="2831468"/>
    <lineage>
        <taxon>Bacteria</taxon>
        <taxon>Pseudomonadati</taxon>
        <taxon>Pseudomonadota</taxon>
        <taxon>Alphaproteobacteria</taxon>
        <taxon>Hyphomicrobiales</taxon>
        <taxon>Phyllobacteriaceae</taxon>
        <taxon>Pseudaminobacter</taxon>
    </lineage>
</organism>
<dbReference type="SMART" id="SM00052">
    <property type="entry name" value="EAL"/>
    <property type="match status" value="1"/>
</dbReference>
<dbReference type="NCBIfam" id="TIGR00254">
    <property type="entry name" value="GGDEF"/>
    <property type="match status" value="1"/>
</dbReference>
<dbReference type="SUPFAM" id="SSF141868">
    <property type="entry name" value="EAL domain-like"/>
    <property type="match status" value="1"/>
</dbReference>
<dbReference type="Pfam" id="PF00563">
    <property type="entry name" value="EAL"/>
    <property type="match status" value="1"/>
</dbReference>
<dbReference type="PROSITE" id="PS50887">
    <property type="entry name" value="GGDEF"/>
    <property type="match status" value="1"/>
</dbReference>
<dbReference type="Pfam" id="PF00990">
    <property type="entry name" value="GGDEF"/>
    <property type="match status" value="1"/>
</dbReference>
<dbReference type="PANTHER" id="PTHR44757">
    <property type="entry name" value="DIGUANYLATE CYCLASE DGCP"/>
    <property type="match status" value="1"/>
</dbReference>
<accession>A0A942E3S1</accession>
<dbReference type="Gene3D" id="3.30.450.20">
    <property type="entry name" value="PAS domain"/>
    <property type="match status" value="3"/>
</dbReference>
<dbReference type="RefSeq" id="WP_188258137.1">
    <property type="nucleotide sequence ID" value="NZ_JABVCF010000033.1"/>
</dbReference>
<sequence>MLNEIKELLKEFQQEWSGSRETWPVDAWNNAKASLVRSAERYEALLQASAMVFWTSCPTGQATRGWGWSELSGQDEAEYSGQGWLATVHPEDQDRVVAHWQECVRSGVWFQAEYRVRHATGEYRWVSAKAVPLRDGDGSIREWVGVLMDVEERRLAEEALRTSEERLRLAIETTALGIWDVDLILDRHQWSAETRQILGIAADTPITGDTFLNRVHPEDRPHVERTFYKDQSEPGTSFSGICRINRADNGGERWVAASGRTISDENRQPIRRIGTIWDITAQKRAEEARHASEERLRLALNAARMIAWEQDLTTNYITRTPNAAGLIGIGSGPLSEFLDRIHPDDRHLREHLLSQSDVKSSESIEFRYTTPHGETLWLGLRAEKAGPNRLVGVTFDITERKAAEEEIWRVANHDALTGLPNRALFQRRLEQALGEGHRRGTSVSLLLIDLDHFKDVNDALGHDAGDALLKEIAARLTAMVREGDTVARFGGDEFAVIIGEPLTLRHATLLVDIMLEQLRRPFVYAERTFIGRASIGVAAFPNHGADAKELLKNADIALYRAKAEGRNRAINYSAELRIAVEERLALNEEVREALARREFIPFYQPKVCLRTSRIVGFEALARWQHPAKGILTPAYFGAVFSDLELSLRIGQELITRVISDTREWLDQDLEIGRVAINLSSAEFTVDGVAERILSLLHQKEVPTERFEVEVTETVLLGRGIVDIAAILNRFHEHGVQIALDDFGTGYASLTHLKQFPVDHVKIDKSFVRGLEQDAGDQAIVAGIIGLGRNLGMQITAEGVETLAQAQRLRGLGCDNAQGFLYSEPVEGSMVPKLLRSWKGQPTGLHDEKPTRLRA</sequence>
<dbReference type="InterPro" id="IPR029787">
    <property type="entry name" value="Nucleotide_cyclase"/>
</dbReference>
<dbReference type="PROSITE" id="PS50112">
    <property type="entry name" value="PAS"/>
    <property type="match status" value="1"/>
</dbReference>
<dbReference type="EMBL" id="JAGWCR010000033">
    <property type="protein sequence ID" value="MBS3652588.1"/>
    <property type="molecule type" value="Genomic_DNA"/>
</dbReference>
<dbReference type="GO" id="GO:0003824">
    <property type="term" value="F:catalytic activity"/>
    <property type="evidence" value="ECO:0007669"/>
    <property type="project" value="UniProtKB-ARBA"/>
</dbReference>
<evidence type="ECO:0000259" key="4">
    <source>
        <dbReference type="PROSITE" id="PS50887"/>
    </source>
</evidence>
<dbReference type="InterPro" id="IPR000160">
    <property type="entry name" value="GGDEF_dom"/>
</dbReference>
<dbReference type="FunFam" id="3.30.450.20:FF:000099">
    <property type="entry name" value="Sensory box sensor histidine kinase"/>
    <property type="match status" value="1"/>
</dbReference>
<dbReference type="PROSITE" id="PS50883">
    <property type="entry name" value="EAL"/>
    <property type="match status" value="1"/>
</dbReference>
<keyword evidence="6" id="KW-1185">Reference proteome</keyword>
<gene>
    <name evidence="5" type="ORF">KEU06_28845</name>
</gene>
<feature type="domain" description="EAL" evidence="3">
    <location>
        <begin position="583"/>
        <end position="838"/>
    </location>
</feature>
<proteinExistence type="predicted"/>